<comment type="caution">
    <text evidence="3">The sequence shown here is derived from an EMBL/GenBank/DDBJ whole genome shotgun (WGS) entry which is preliminary data.</text>
</comment>
<keyword evidence="2" id="KW-0732">Signal</keyword>
<dbReference type="PANTHER" id="PTHR42928:SF5">
    <property type="entry name" value="BLR1237 PROTEIN"/>
    <property type="match status" value="1"/>
</dbReference>
<feature type="signal peptide" evidence="2">
    <location>
        <begin position="1"/>
        <end position="23"/>
    </location>
</feature>
<dbReference type="RefSeq" id="WP_209372456.1">
    <property type="nucleotide sequence ID" value="NZ_JAGIZA010000004.1"/>
</dbReference>
<dbReference type="Pfam" id="PF03401">
    <property type="entry name" value="TctC"/>
    <property type="match status" value="1"/>
</dbReference>
<dbReference type="Proteomes" id="UP000677537">
    <property type="component" value="Unassembled WGS sequence"/>
</dbReference>
<proteinExistence type="inferred from homology"/>
<evidence type="ECO:0000313" key="4">
    <source>
        <dbReference type="Proteomes" id="UP000677537"/>
    </source>
</evidence>
<dbReference type="InterPro" id="IPR006311">
    <property type="entry name" value="TAT_signal"/>
</dbReference>
<evidence type="ECO:0000256" key="1">
    <source>
        <dbReference type="ARBA" id="ARBA00006987"/>
    </source>
</evidence>
<dbReference type="InterPro" id="IPR005064">
    <property type="entry name" value="BUG"/>
</dbReference>
<sequence>MSLPRRTALAALAAAATLRGAAAQSDAITLVVPTAPAGTTDFAARLLAEPLSRQLGQPVVVENKGGANGALGTQDVARARPDGTRLLVQYSGYHVGTPALVPNIGYDVRKDFAPVSLLLDAPQVVFLHPSVPAATMGELVAYAKAHPGELNYASSGNGSLQHLGTELLKLRTGTQMTHVSYRGTGPATQDLVAGRVQLMITTPPPLMPFVREGRLKAIAITAPERHPALPDVPTLAEQGLPNLEVIGWFAVFAPAGTPEAVLRRLTEACNAVVATPEFRRRAEEQGAIIRVMQPPEIEARVGRELDEWTRVVREARIQPD</sequence>
<protein>
    <submittedName>
        <fullName evidence="3">Tripartite tricarboxylate transporter substrate binding protein</fullName>
    </submittedName>
</protein>
<dbReference type="PANTHER" id="PTHR42928">
    <property type="entry name" value="TRICARBOXYLATE-BINDING PROTEIN"/>
    <property type="match status" value="1"/>
</dbReference>
<gene>
    <name evidence="3" type="ORF">J5Y10_07890</name>
</gene>
<dbReference type="PIRSF" id="PIRSF017082">
    <property type="entry name" value="YflP"/>
    <property type="match status" value="1"/>
</dbReference>
<dbReference type="EMBL" id="JAGIZA010000004">
    <property type="protein sequence ID" value="MBP0492697.1"/>
    <property type="molecule type" value="Genomic_DNA"/>
</dbReference>
<dbReference type="Gene3D" id="3.40.190.10">
    <property type="entry name" value="Periplasmic binding protein-like II"/>
    <property type="match status" value="1"/>
</dbReference>
<keyword evidence="4" id="KW-1185">Reference proteome</keyword>
<evidence type="ECO:0000256" key="2">
    <source>
        <dbReference type="SAM" id="SignalP"/>
    </source>
</evidence>
<comment type="similarity">
    <text evidence="1">Belongs to the UPF0065 (bug) family.</text>
</comment>
<dbReference type="SUPFAM" id="SSF53850">
    <property type="entry name" value="Periplasmic binding protein-like II"/>
    <property type="match status" value="1"/>
</dbReference>
<evidence type="ECO:0000313" key="3">
    <source>
        <dbReference type="EMBL" id="MBP0492697.1"/>
    </source>
</evidence>
<dbReference type="AlphaFoldDB" id="A0A940N1V0"/>
<reference evidence="3" key="1">
    <citation type="submission" date="2021-03" db="EMBL/GenBank/DDBJ databases">
        <authorList>
            <person name="So Y."/>
        </authorList>
    </citation>
    <scope>NUCLEOTIDE SEQUENCE</scope>
    <source>
        <strain evidence="3">SG15</strain>
    </source>
</reference>
<dbReference type="PROSITE" id="PS51318">
    <property type="entry name" value="TAT"/>
    <property type="match status" value="1"/>
</dbReference>
<feature type="chain" id="PRO_5036806038" evidence="2">
    <location>
        <begin position="24"/>
        <end position="320"/>
    </location>
</feature>
<dbReference type="InterPro" id="IPR042100">
    <property type="entry name" value="Bug_dom1"/>
</dbReference>
<accession>A0A940N1V0</accession>
<dbReference type="CDD" id="cd13578">
    <property type="entry name" value="PBP2_Bug27"/>
    <property type="match status" value="1"/>
</dbReference>
<dbReference type="Gene3D" id="3.40.190.150">
    <property type="entry name" value="Bordetella uptake gene, domain 1"/>
    <property type="match status" value="1"/>
</dbReference>
<organism evidence="3 4">
    <name type="scientific">Roseomonas indoligenes</name>
    <dbReference type="NCBI Taxonomy" id="2820811"/>
    <lineage>
        <taxon>Bacteria</taxon>
        <taxon>Pseudomonadati</taxon>
        <taxon>Pseudomonadota</taxon>
        <taxon>Alphaproteobacteria</taxon>
        <taxon>Acetobacterales</taxon>
        <taxon>Roseomonadaceae</taxon>
        <taxon>Roseomonas</taxon>
    </lineage>
</organism>
<name>A0A940N1V0_9PROT</name>